<accession>A0A927HAK9</accession>
<dbReference type="Proteomes" id="UP000602076">
    <property type="component" value="Unassembled WGS sequence"/>
</dbReference>
<dbReference type="RefSeq" id="WP_190997209.1">
    <property type="nucleotide sequence ID" value="NZ_JACXSI010000009.1"/>
</dbReference>
<protein>
    <submittedName>
        <fullName evidence="2">Paeninodin family lasso peptide</fullName>
    </submittedName>
</protein>
<evidence type="ECO:0000313" key="3">
    <source>
        <dbReference type="Proteomes" id="UP000602076"/>
    </source>
</evidence>
<reference evidence="2" key="1">
    <citation type="submission" date="2020-09" db="EMBL/GenBank/DDBJ databases">
        <title>Bacillus faecalis sp. nov., a moderately halophilic bacterium isolated from cow faeces.</title>
        <authorList>
            <person name="Jiang L."/>
            <person name="Lee J."/>
        </authorList>
    </citation>
    <scope>NUCLEOTIDE SEQUENCE</scope>
    <source>
        <strain evidence="2">AGMB 02131</strain>
    </source>
</reference>
<name>A0A927HAK9_9BACI</name>
<comment type="caution">
    <text evidence="2">The sequence shown here is derived from an EMBL/GenBank/DDBJ whole genome shotgun (WGS) entry which is preliminary data.</text>
</comment>
<keyword evidence="3" id="KW-1185">Reference proteome</keyword>
<sequence>MITQIQWKKPNLEILDISMTMKKGHAPKENGDPGNPNYGGIPGCNPSGNQPKKCNSNSFDS</sequence>
<gene>
    <name evidence="2" type="ORF">IEO70_04720</name>
</gene>
<dbReference type="AlphaFoldDB" id="A0A927HAK9"/>
<feature type="compositionally biased region" description="Polar residues" evidence="1">
    <location>
        <begin position="46"/>
        <end position="61"/>
    </location>
</feature>
<organism evidence="2 3">
    <name type="scientific">Peribacillus faecalis</name>
    <dbReference type="NCBI Taxonomy" id="2772559"/>
    <lineage>
        <taxon>Bacteria</taxon>
        <taxon>Bacillati</taxon>
        <taxon>Bacillota</taxon>
        <taxon>Bacilli</taxon>
        <taxon>Bacillales</taxon>
        <taxon>Bacillaceae</taxon>
        <taxon>Peribacillus</taxon>
    </lineage>
</organism>
<dbReference type="EMBL" id="JACXSI010000009">
    <property type="protein sequence ID" value="MBD3107662.1"/>
    <property type="molecule type" value="Genomic_DNA"/>
</dbReference>
<proteinExistence type="predicted"/>
<evidence type="ECO:0000256" key="1">
    <source>
        <dbReference type="SAM" id="MobiDB-lite"/>
    </source>
</evidence>
<dbReference type="InterPro" id="IPR049825">
    <property type="entry name" value="Lasso_PadeA-like"/>
</dbReference>
<evidence type="ECO:0000313" key="2">
    <source>
        <dbReference type="EMBL" id="MBD3107662.1"/>
    </source>
</evidence>
<dbReference type="NCBIfam" id="NF033524">
    <property type="entry name" value="lasso_PadeA_fam"/>
    <property type="match status" value="1"/>
</dbReference>
<feature type="region of interest" description="Disordered" evidence="1">
    <location>
        <begin position="23"/>
        <end position="61"/>
    </location>
</feature>